<evidence type="ECO:0008006" key="4">
    <source>
        <dbReference type="Google" id="ProtNLM"/>
    </source>
</evidence>
<sequence>MLAKSRASLFRALKPLTSHWAFCIYTIVCGSDWGDMASGGLTYSRLIAWLKVILPLAALVLLSTLFLFSRNIGGSTDEIPFAEEELEQKVREQRLSAPFFSGKTSNGNLVAFTAESARPDADALGRAIATKMEARIDHPNGQYLTFASDRAMIDNTSNAVTLQGQVNIQSSQGYEITTTELVTAMRETRAHSTGKIRGTGPGGQVEAGMLQILPDEKKGDTYLIFSQGVKMIVNPAGSNEVSRDTD</sequence>
<dbReference type="Gene3D" id="2.60.450.10">
    <property type="entry name" value="Lipopolysaccharide (LPS) transport protein A like domain"/>
    <property type="match status" value="1"/>
</dbReference>
<gene>
    <name evidence="2" type="ORF">FAP39_12845</name>
</gene>
<keyword evidence="3" id="KW-1185">Reference proteome</keyword>
<organism evidence="2 3">
    <name type="scientific">Shimia litoralis</name>
    <dbReference type="NCBI Taxonomy" id="420403"/>
    <lineage>
        <taxon>Bacteria</taxon>
        <taxon>Pseudomonadati</taxon>
        <taxon>Pseudomonadota</taxon>
        <taxon>Alphaproteobacteria</taxon>
        <taxon>Rhodobacterales</taxon>
        <taxon>Roseobacteraceae</taxon>
    </lineage>
</organism>
<reference evidence="2 3" key="1">
    <citation type="submission" date="2019-04" db="EMBL/GenBank/DDBJ databases">
        <title>Genome sequence of Pelagicola litoralis CL-ES2.</title>
        <authorList>
            <person name="Cao J."/>
        </authorList>
    </citation>
    <scope>NUCLEOTIDE SEQUENCE [LARGE SCALE GENOMIC DNA]</scope>
    <source>
        <strain evidence="2 3">CL-ES2</strain>
    </source>
</reference>
<accession>A0A4U7MYG5</accession>
<dbReference type="OrthoDB" id="7871110at2"/>
<keyword evidence="1" id="KW-0472">Membrane</keyword>
<dbReference type="EMBL" id="SULI01000017">
    <property type="protein sequence ID" value="TKZ18073.1"/>
    <property type="molecule type" value="Genomic_DNA"/>
</dbReference>
<proteinExistence type="predicted"/>
<feature type="transmembrane region" description="Helical" evidence="1">
    <location>
        <begin position="46"/>
        <end position="68"/>
    </location>
</feature>
<dbReference type="Pfam" id="PF06835">
    <property type="entry name" value="LptC"/>
    <property type="match status" value="1"/>
</dbReference>
<keyword evidence="1" id="KW-0812">Transmembrane</keyword>
<keyword evidence="1" id="KW-1133">Transmembrane helix</keyword>
<dbReference type="AlphaFoldDB" id="A0A4U7MYG5"/>
<comment type="caution">
    <text evidence="2">The sequence shown here is derived from an EMBL/GenBank/DDBJ whole genome shotgun (WGS) entry which is preliminary data.</text>
</comment>
<dbReference type="InterPro" id="IPR010664">
    <property type="entry name" value="LipoPS_assembly_LptC-rel"/>
</dbReference>
<evidence type="ECO:0000313" key="3">
    <source>
        <dbReference type="Proteomes" id="UP000306575"/>
    </source>
</evidence>
<evidence type="ECO:0000256" key="1">
    <source>
        <dbReference type="SAM" id="Phobius"/>
    </source>
</evidence>
<name>A0A4U7MYG5_9RHOB</name>
<dbReference type="Proteomes" id="UP000306575">
    <property type="component" value="Unassembled WGS sequence"/>
</dbReference>
<evidence type="ECO:0000313" key="2">
    <source>
        <dbReference type="EMBL" id="TKZ18073.1"/>
    </source>
</evidence>
<protein>
    <recommendedName>
        <fullName evidence="4">LPS export ABC transporter periplasmic protein LptC</fullName>
    </recommendedName>
</protein>